<feature type="transmembrane region" description="Helical" evidence="1">
    <location>
        <begin position="84"/>
        <end position="106"/>
    </location>
</feature>
<organism evidence="2 3">
    <name type="scientific">Candidatus Synchoanobacter obligatus</name>
    <dbReference type="NCBI Taxonomy" id="2919597"/>
    <lineage>
        <taxon>Bacteria</taxon>
        <taxon>Pseudomonadati</taxon>
        <taxon>Pseudomonadota</taxon>
        <taxon>Gammaproteobacteria</taxon>
        <taxon>Candidatus Comchoanobacterales</taxon>
        <taxon>Candidatus Comchoanobacteraceae</taxon>
        <taxon>Candidatus Synchoanobacter</taxon>
    </lineage>
</organism>
<name>A0ABT1L3L4_9GAMM</name>
<proteinExistence type="predicted"/>
<feature type="transmembrane region" description="Helical" evidence="1">
    <location>
        <begin position="232"/>
        <end position="252"/>
    </location>
</feature>
<keyword evidence="3" id="KW-1185">Reference proteome</keyword>
<feature type="transmembrane region" description="Helical" evidence="1">
    <location>
        <begin position="51"/>
        <end position="72"/>
    </location>
</feature>
<feature type="transmembrane region" description="Helical" evidence="1">
    <location>
        <begin position="311"/>
        <end position="327"/>
    </location>
</feature>
<keyword evidence="1" id="KW-0812">Transmembrane</keyword>
<feature type="transmembrane region" description="Helical" evidence="1">
    <location>
        <begin position="259"/>
        <end position="291"/>
    </location>
</feature>
<accession>A0ABT1L3L4</accession>
<dbReference type="EMBL" id="JAKUDN010000001">
    <property type="protein sequence ID" value="MCP8351804.1"/>
    <property type="molecule type" value="Genomic_DNA"/>
</dbReference>
<comment type="caution">
    <text evidence="2">The sequence shown here is derived from an EMBL/GenBank/DDBJ whole genome shotgun (WGS) entry which is preliminary data.</text>
</comment>
<protein>
    <submittedName>
        <fullName evidence="2">Uncharacterized protein</fullName>
    </submittedName>
</protein>
<evidence type="ECO:0000313" key="2">
    <source>
        <dbReference type="EMBL" id="MCP8351804.1"/>
    </source>
</evidence>
<reference evidence="2 3" key="1">
    <citation type="journal article" date="2022" name="Nat. Microbiol.">
        <title>The microbiome of a bacterivorous marine choanoflagellate contains a resource-demanding obligate bacterial associate.</title>
        <authorList>
            <person name="Needham D.M."/>
            <person name="Poirier C."/>
            <person name="Bachy C."/>
            <person name="George E.E."/>
            <person name="Wilken S."/>
            <person name="Yung C.C.M."/>
            <person name="Limardo A.J."/>
            <person name="Morando M."/>
            <person name="Sudek L."/>
            <person name="Malmstrom R.R."/>
            <person name="Keeling P.J."/>
            <person name="Santoro A.E."/>
            <person name="Worden A.Z."/>
        </authorList>
    </citation>
    <scope>NUCLEOTIDE SEQUENCE [LARGE SCALE GENOMIC DNA]</scope>
    <source>
        <strain evidence="2 3">Comchoano-2</strain>
    </source>
</reference>
<feature type="transmembrane region" description="Helical" evidence="1">
    <location>
        <begin position="141"/>
        <end position="159"/>
    </location>
</feature>
<feature type="transmembrane region" description="Helical" evidence="1">
    <location>
        <begin position="365"/>
        <end position="384"/>
    </location>
</feature>
<sequence length="424" mass="46847">MQNYIMTIFGFIWKIASFPGKIITNILYYPLHTLYLILKVMLHNIYFASPAYPILIFELVFAIAAFGAMYYFANRDPGNPNKSVLFYIAIFIGLTLGIINTLSMFSPDGIPSWSAIIGFFSIAAPTLIFMAATYLCYEYKLASYILCVPALLYLPFVSISAYSLMFYAFATFSCITTLLHSRAYISRQLTRWGLSVSQKDLEQSIPLLLFLPPIIAFFYLGAAWPLLSLLDYVATSINTTTATIIAAIVLGFGFESAHYFLTALCLIAIPFMASAFSPMAIHAILIANAFFSLKHDPQYNAHHEDSQAQNMFALICLLAGTTFPSIYPSALIQYIASAVLHTLSAALFSSNTVSTDTQPYLQKGFAASSVLIALKSLMMVYSPIRFLTASQRVHSAAIAISFASVAYTNACSLYEKYQAPRATP</sequence>
<keyword evidence="1" id="KW-1133">Transmembrane helix</keyword>
<feature type="transmembrane region" description="Helical" evidence="1">
    <location>
        <begin position="112"/>
        <end position="134"/>
    </location>
</feature>
<evidence type="ECO:0000313" key="3">
    <source>
        <dbReference type="Proteomes" id="UP001320768"/>
    </source>
</evidence>
<keyword evidence="1" id="KW-0472">Membrane</keyword>
<gene>
    <name evidence="2" type="ORF">MKS91_00640</name>
</gene>
<evidence type="ECO:0000256" key="1">
    <source>
        <dbReference type="SAM" id="Phobius"/>
    </source>
</evidence>
<dbReference type="Proteomes" id="UP001320768">
    <property type="component" value="Unassembled WGS sequence"/>
</dbReference>
<feature type="transmembrane region" description="Helical" evidence="1">
    <location>
        <begin position="12"/>
        <end position="31"/>
    </location>
</feature>
<feature type="transmembrane region" description="Helical" evidence="1">
    <location>
        <begin position="205"/>
        <end position="226"/>
    </location>
</feature>
<dbReference type="RefSeq" id="WP_258568917.1">
    <property type="nucleotide sequence ID" value="NZ_JAKUDN010000001.1"/>
</dbReference>